<feature type="domain" description="BZIP" evidence="6">
    <location>
        <begin position="418"/>
        <end position="481"/>
    </location>
</feature>
<feature type="coiled-coil region" evidence="4">
    <location>
        <begin position="443"/>
        <end position="484"/>
    </location>
</feature>
<sequence length="510" mass="55953">MVAFNQYSSPVVSENMTSADLSGNVCARSSPCEMFQPSSPYTVNNNNNNSVFYSLPDAAKQIDGVPQTVSFDSNAVPSSSGVGMFTAQEKRCDFSEAKNFENTGYNGYSASVISGYYNNAQECMQTSPLSGGQTSCNSLPASPENSVTVPSPEEKKPTNAELQWYTQLHMKHQNTALPASASMEYTGDASSGEDEVFESILNNFHHIDESGMSGHLNSSQQSYSFGQSMDSYNQSIDTYPQPGLSLSQLQATLPPPNSSCDPASFQTTNGINVSPCTYVASNPPSAVLGALNTYSNLTPQTNAYVPMCPNGGYSMQGSDLRSLCHTQLQQRLSEPMLHGQVQEDDAEEKHGAMKNNSSSGSESFNPTESGQKNNKRGGKWGGLPGEHLDTLPDEELTAMTVRDLNRCLRGLSKDDVIALKQRRRTLKNRGYAQSCRTKRVMQRHTLENEKNHLQIQLKQAQDTISSLIKERDEFKNKFERLRGMVLKQNQITPKDGAKSTDQAKNSEFYN</sequence>
<dbReference type="SUPFAM" id="SSF47454">
    <property type="entry name" value="A DNA-binding domain in eukaryotic transcription factors"/>
    <property type="match status" value="1"/>
</dbReference>
<evidence type="ECO:0000313" key="7">
    <source>
        <dbReference type="EMBL" id="CAK8678815.1"/>
    </source>
</evidence>
<dbReference type="InterPro" id="IPR046347">
    <property type="entry name" value="bZIP_sf"/>
</dbReference>
<feature type="compositionally biased region" description="Polar residues" evidence="5">
    <location>
        <begin position="499"/>
        <end position="510"/>
    </location>
</feature>
<keyword evidence="1" id="KW-0805">Transcription regulation</keyword>
<dbReference type="InterPro" id="IPR008917">
    <property type="entry name" value="TF_DNA-bd_sf"/>
</dbReference>
<evidence type="ECO:0000256" key="2">
    <source>
        <dbReference type="ARBA" id="ARBA00023125"/>
    </source>
</evidence>
<proteinExistence type="predicted"/>
<keyword evidence="8" id="KW-1185">Reference proteome</keyword>
<dbReference type="CDD" id="cd14718">
    <property type="entry name" value="bZIP_Maf_large"/>
    <property type="match status" value="1"/>
</dbReference>
<dbReference type="PROSITE" id="PS50217">
    <property type="entry name" value="BZIP"/>
    <property type="match status" value="1"/>
</dbReference>
<evidence type="ECO:0000256" key="1">
    <source>
        <dbReference type="ARBA" id="ARBA00023015"/>
    </source>
</evidence>
<feature type="region of interest" description="Disordered" evidence="5">
    <location>
        <begin position="489"/>
        <end position="510"/>
    </location>
</feature>
<evidence type="ECO:0000256" key="3">
    <source>
        <dbReference type="ARBA" id="ARBA00023163"/>
    </source>
</evidence>
<dbReference type="InterPro" id="IPR024874">
    <property type="entry name" value="Transcription_factor_Maf_fam"/>
</dbReference>
<accession>A0ABP0FGL2</accession>
<dbReference type="PANTHER" id="PTHR10129">
    <property type="entry name" value="TRANSCRIPTION FACTOR MAF"/>
    <property type="match status" value="1"/>
</dbReference>
<evidence type="ECO:0000256" key="5">
    <source>
        <dbReference type="SAM" id="MobiDB-lite"/>
    </source>
</evidence>
<dbReference type="InterPro" id="IPR004827">
    <property type="entry name" value="bZIP"/>
</dbReference>
<feature type="region of interest" description="Disordered" evidence="5">
    <location>
        <begin position="338"/>
        <end position="387"/>
    </location>
</feature>
<keyword evidence="3" id="KW-0804">Transcription</keyword>
<gene>
    <name evidence="7" type="ORF">CVLEPA_LOCUS9095</name>
</gene>
<comment type="caution">
    <text evidence="7">The sequence shown here is derived from an EMBL/GenBank/DDBJ whole genome shotgun (WGS) entry which is preliminary data.</text>
</comment>
<feature type="compositionally biased region" description="Polar residues" evidence="5">
    <location>
        <begin position="354"/>
        <end position="372"/>
    </location>
</feature>
<dbReference type="SMART" id="SM00338">
    <property type="entry name" value="BRLZ"/>
    <property type="match status" value="1"/>
</dbReference>
<feature type="region of interest" description="Disordered" evidence="5">
    <location>
        <begin position="127"/>
        <end position="155"/>
    </location>
</feature>
<reference evidence="7 8" key="1">
    <citation type="submission" date="2024-02" db="EMBL/GenBank/DDBJ databases">
        <authorList>
            <person name="Daric V."/>
            <person name="Darras S."/>
        </authorList>
    </citation>
    <scope>NUCLEOTIDE SEQUENCE [LARGE SCALE GENOMIC DNA]</scope>
</reference>
<dbReference type="EMBL" id="CAWYQH010000057">
    <property type="protein sequence ID" value="CAK8678815.1"/>
    <property type="molecule type" value="Genomic_DNA"/>
</dbReference>
<evidence type="ECO:0000313" key="8">
    <source>
        <dbReference type="Proteomes" id="UP001642483"/>
    </source>
</evidence>
<protein>
    <recommendedName>
        <fullName evidence="6">BZIP domain-containing protein</fullName>
    </recommendedName>
</protein>
<evidence type="ECO:0000256" key="4">
    <source>
        <dbReference type="SAM" id="Coils"/>
    </source>
</evidence>
<keyword evidence="4" id="KW-0175">Coiled coil</keyword>
<dbReference type="SUPFAM" id="SSF57959">
    <property type="entry name" value="Leucine zipper domain"/>
    <property type="match status" value="1"/>
</dbReference>
<feature type="compositionally biased region" description="Polar residues" evidence="5">
    <location>
        <begin position="127"/>
        <end position="149"/>
    </location>
</feature>
<evidence type="ECO:0000259" key="6">
    <source>
        <dbReference type="PROSITE" id="PS50217"/>
    </source>
</evidence>
<dbReference type="Pfam" id="PF03131">
    <property type="entry name" value="bZIP_Maf"/>
    <property type="match status" value="1"/>
</dbReference>
<dbReference type="Gene3D" id="1.20.5.170">
    <property type="match status" value="1"/>
</dbReference>
<name>A0ABP0FGL2_CLALP</name>
<dbReference type="PANTHER" id="PTHR10129:SF50">
    <property type="entry name" value="BZIP DOMAIN-CONTAINING PROTEIN"/>
    <property type="match status" value="1"/>
</dbReference>
<dbReference type="InterPro" id="IPR004826">
    <property type="entry name" value="bZIP_Maf"/>
</dbReference>
<keyword evidence="2" id="KW-0238">DNA-binding</keyword>
<organism evidence="7 8">
    <name type="scientific">Clavelina lepadiformis</name>
    <name type="common">Light-bulb sea squirt</name>
    <name type="synonym">Ascidia lepadiformis</name>
    <dbReference type="NCBI Taxonomy" id="159417"/>
    <lineage>
        <taxon>Eukaryota</taxon>
        <taxon>Metazoa</taxon>
        <taxon>Chordata</taxon>
        <taxon>Tunicata</taxon>
        <taxon>Ascidiacea</taxon>
        <taxon>Aplousobranchia</taxon>
        <taxon>Clavelinidae</taxon>
        <taxon>Clavelina</taxon>
    </lineage>
</organism>
<dbReference type="Proteomes" id="UP001642483">
    <property type="component" value="Unassembled WGS sequence"/>
</dbReference>